<name>A0A1G7VHJ0_9PSED</name>
<reference evidence="2" key="1">
    <citation type="submission" date="2016-10" db="EMBL/GenBank/DDBJ databases">
        <authorList>
            <person name="Varghese N."/>
            <person name="Submissions S."/>
        </authorList>
    </citation>
    <scope>NUCLEOTIDE SEQUENCE [LARGE SCALE GENOMIC DNA]</scope>
    <source>
        <strain evidence="2">ATCC 700689</strain>
    </source>
</reference>
<proteinExistence type="predicted"/>
<organism evidence="1 2">
    <name type="scientific">Pseudomonas abietaniphila</name>
    <dbReference type="NCBI Taxonomy" id="89065"/>
    <lineage>
        <taxon>Bacteria</taxon>
        <taxon>Pseudomonadati</taxon>
        <taxon>Pseudomonadota</taxon>
        <taxon>Gammaproteobacteria</taxon>
        <taxon>Pseudomonadales</taxon>
        <taxon>Pseudomonadaceae</taxon>
        <taxon>Pseudomonas</taxon>
    </lineage>
</organism>
<dbReference type="STRING" id="89065.SAMN05216605_102495"/>
<evidence type="ECO:0000313" key="2">
    <source>
        <dbReference type="Proteomes" id="UP000182894"/>
    </source>
</evidence>
<dbReference type="Proteomes" id="UP000182894">
    <property type="component" value="Unassembled WGS sequence"/>
</dbReference>
<sequence>MLRNLTELEFFLNLYMTHYRLLNGLRISLTILVGIMARNRDIKLSDVQEAVDFLNRNNSRISIAAVHKILGRGTHQSVKLLLSMVLEPAAERMSRIEYSDSAIQKLLSENANLNAGVPGQLVELMDEIGQLHDRLDTTFDHATRILSLVQTVILENLNAISLLSSEQERIRKDMSELRNILKKRDRS</sequence>
<dbReference type="EMBL" id="FNCO01000002">
    <property type="protein sequence ID" value="SDG58859.1"/>
    <property type="molecule type" value="Genomic_DNA"/>
</dbReference>
<dbReference type="AlphaFoldDB" id="A0A1G7VHJ0"/>
<gene>
    <name evidence="1" type="ORF">SAMN05216605_102495</name>
</gene>
<protein>
    <submittedName>
        <fullName evidence="1">Uncharacterized protein</fullName>
    </submittedName>
</protein>
<keyword evidence="2" id="KW-1185">Reference proteome</keyword>
<evidence type="ECO:0000313" key="1">
    <source>
        <dbReference type="EMBL" id="SDG58859.1"/>
    </source>
</evidence>
<accession>A0A1G7VHJ0</accession>